<dbReference type="EMBL" id="FMXM01000007">
    <property type="protein sequence ID" value="SDA75396.1"/>
    <property type="molecule type" value="Genomic_DNA"/>
</dbReference>
<dbReference type="RefSeq" id="WP_091578354.1">
    <property type="nucleotide sequence ID" value="NZ_FMXM01000007.1"/>
</dbReference>
<dbReference type="AlphaFoldDB" id="A0A1G5XZP4"/>
<keyword evidence="1" id="KW-0732">Signal</keyword>
<evidence type="ECO:0000313" key="3">
    <source>
        <dbReference type="Proteomes" id="UP000198588"/>
    </source>
</evidence>
<evidence type="ECO:0000256" key="1">
    <source>
        <dbReference type="SAM" id="SignalP"/>
    </source>
</evidence>
<feature type="chain" id="PRO_5011506039" evidence="1">
    <location>
        <begin position="22"/>
        <end position="173"/>
    </location>
</feature>
<dbReference type="Proteomes" id="UP000198588">
    <property type="component" value="Unassembled WGS sequence"/>
</dbReference>
<organism evidence="2 3">
    <name type="scientific">Mesorhizobium qingshengii</name>
    <dbReference type="NCBI Taxonomy" id="1165689"/>
    <lineage>
        <taxon>Bacteria</taxon>
        <taxon>Pseudomonadati</taxon>
        <taxon>Pseudomonadota</taxon>
        <taxon>Alphaproteobacteria</taxon>
        <taxon>Hyphomicrobiales</taxon>
        <taxon>Phyllobacteriaceae</taxon>
        <taxon>Mesorhizobium</taxon>
    </lineage>
</organism>
<feature type="signal peptide" evidence="1">
    <location>
        <begin position="1"/>
        <end position="21"/>
    </location>
</feature>
<dbReference type="OrthoDB" id="7852244at2"/>
<evidence type="ECO:0000313" key="2">
    <source>
        <dbReference type="EMBL" id="SDA75396.1"/>
    </source>
</evidence>
<name>A0A1G5XZP4_9HYPH</name>
<accession>A0A1G5XZP4</accession>
<gene>
    <name evidence="2" type="ORF">SAMN02927914_02734</name>
</gene>
<dbReference type="STRING" id="1165689.SAMN02927914_02734"/>
<proteinExistence type="predicted"/>
<protein>
    <submittedName>
        <fullName evidence="2">Uncharacterized protein</fullName>
    </submittedName>
</protein>
<sequence>MITRKLAFVFLGLLGPMQAAGAGECLLSHATYREPRSGAVMQFRPIDNEPAALTAEVFSLTVPHTDIRLPADITWTNGKNSFPLGTIRHACTDEDREAGLEDGSGLCRIWDGQVYALTGGGAEQLNSREATPAPKGLLLPDFGATFTEGPDFAKANPEGWAWDAFTLTGCSDE</sequence>
<reference evidence="2 3" key="1">
    <citation type="submission" date="2016-10" db="EMBL/GenBank/DDBJ databases">
        <authorList>
            <person name="de Groot N.N."/>
        </authorList>
    </citation>
    <scope>NUCLEOTIDE SEQUENCE [LARGE SCALE GENOMIC DNA]</scope>
    <source>
        <strain evidence="2 3">CGMCC 1.12097</strain>
    </source>
</reference>